<dbReference type="InterPro" id="IPR036291">
    <property type="entry name" value="NAD(P)-bd_dom_sf"/>
</dbReference>
<evidence type="ECO:0000256" key="1">
    <source>
        <dbReference type="ARBA" id="ARBA00006484"/>
    </source>
</evidence>
<name>A0A1W1H2L4_9GAMM</name>
<dbReference type="Gene3D" id="3.40.50.720">
    <property type="entry name" value="NAD(P)-binding Rossmann-like Domain"/>
    <property type="match status" value="1"/>
</dbReference>
<dbReference type="Pfam" id="PF13561">
    <property type="entry name" value="adh_short_C2"/>
    <property type="match status" value="1"/>
</dbReference>
<gene>
    <name evidence="3" type="ORF">SAMN04488690_3593</name>
</gene>
<proteinExistence type="inferred from homology"/>
<dbReference type="InterPro" id="IPR002347">
    <property type="entry name" value="SDR_fam"/>
</dbReference>
<dbReference type="EMBL" id="FWEU01000005">
    <property type="protein sequence ID" value="SLM25839.1"/>
    <property type="molecule type" value="Genomic_DNA"/>
</dbReference>
<evidence type="ECO:0000256" key="2">
    <source>
        <dbReference type="ARBA" id="ARBA00023002"/>
    </source>
</evidence>
<protein>
    <submittedName>
        <fullName evidence="3">NAD(P)-dependent dehydrogenase, short-chain alcohol dehydrogenase family</fullName>
    </submittedName>
</protein>
<dbReference type="RefSeq" id="WP_080150291.1">
    <property type="nucleotide sequence ID" value="NZ_FWEU01000005.1"/>
</dbReference>
<dbReference type="Proteomes" id="UP000191133">
    <property type="component" value="Unassembled WGS sequence"/>
</dbReference>
<evidence type="ECO:0000313" key="4">
    <source>
        <dbReference type="Proteomes" id="UP000191133"/>
    </source>
</evidence>
<dbReference type="GO" id="GO:0016491">
    <property type="term" value="F:oxidoreductase activity"/>
    <property type="evidence" value="ECO:0007669"/>
    <property type="project" value="UniProtKB-KW"/>
</dbReference>
<dbReference type="AlphaFoldDB" id="A0A1W1H2L4"/>
<dbReference type="PRINTS" id="PR00080">
    <property type="entry name" value="SDRFAMILY"/>
</dbReference>
<dbReference type="SUPFAM" id="SSF51735">
    <property type="entry name" value="NAD(P)-binding Rossmann-fold domains"/>
    <property type="match status" value="1"/>
</dbReference>
<dbReference type="PANTHER" id="PTHR43639:SF1">
    <property type="entry name" value="SHORT-CHAIN DEHYDROGENASE_REDUCTASE FAMILY PROTEIN"/>
    <property type="match status" value="1"/>
</dbReference>
<evidence type="ECO:0000313" key="3">
    <source>
        <dbReference type="EMBL" id="SLM25839.1"/>
    </source>
</evidence>
<comment type="similarity">
    <text evidence="1">Belongs to the short-chain dehydrogenases/reductases (SDR) family.</text>
</comment>
<keyword evidence="2" id="KW-0560">Oxidoreductase</keyword>
<dbReference type="PRINTS" id="PR00081">
    <property type="entry name" value="GDHRDH"/>
</dbReference>
<dbReference type="PANTHER" id="PTHR43639">
    <property type="entry name" value="OXIDOREDUCTASE, SHORT-CHAIN DEHYDROGENASE/REDUCTASE FAMILY (AFU_ORTHOLOGUE AFUA_5G02870)"/>
    <property type="match status" value="1"/>
</dbReference>
<organism evidence="3 4">
    <name type="scientific">Stenotrophomonas indicatrix</name>
    <dbReference type="NCBI Taxonomy" id="2045451"/>
    <lineage>
        <taxon>Bacteria</taxon>
        <taxon>Pseudomonadati</taxon>
        <taxon>Pseudomonadota</taxon>
        <taxon>Gammaproteobacteria</taxon>
        <taxon>Lysobacterales</taxon>
        <taxon>Lysobacteraceae</taxon>
        <taxon>Stenotrophomonas</taxon>
    </lineage>
</organism>
<accession>A0A1W1H2L4</accession>
<reference evidence="4" key="1">
    <citation type="submission" date="2016-10" db="EMBL/GenBank/DDBJ databases">
        <authorList>
            <person name="Varghese N."/>
        </authorList>
    </citation>
    <scope>NUCLEOTIDE SEQUENCE [LARGE SCALE GENOMIC DNA]</scope>
    <source>
        <strain evidence="4">92MFCol6.1</strain>
    </source>
</reference>
<sequence length="256" mass="27004">MNSVHTPRTIALVTGGSRGIGRSIALHLARQGSDVMITYQHQQVQAAETLRQIEAYGVRAAMLPLDLDAVGSLETFVSAVRAQLQRWGASHFQQLVNNAGLHAPSAFGEIRGDDIDLLYRVHFKAPLLLTQLLAPQLADGGAIINISTSLTRHVAAGSLVYAAMKSALETATHYLALELGPRGIAVNAVAPGATETDFFGGAVRDDAAVNHYVAQHTAMGRTGRPDDIGMAVANLLGGGSHWITGQRIEASGGMLL</sequence>